<evidence type="ECO:0000313" key="3">
    <source>
        <dbReference type="Proteomes" id="UP001153954"/>
    </source>
</evidence>
<evidence type="ECO:0000256" key="1">
    <source>
        <dbReference type="SAM" id="MobiDB-lite"/>
    </source>
</evidence>
<dbReference type="EMBL" id="CAKOGL010000007">
    <property type="protein sequence ID" value="CAH2088047.1"/>
    <property type="molecule type" value="Genomic_DNA"/>
</dbReference>
<organism evidence="2 3">
    <name type="scientific">Euphydryas editha</name>
    <name type="common">Edith's checkerspot</name>
    <dbReference type="NCBI Taxonomy" id="104508"/>
    <lineage>
        <taxon>Eukaryota</taxon>
        <taxon>Metazoa</taxon>
        <taxon>Ecdysozoa</taxon>
        <taxon>Arthropoda</taxon>
        <taxon>Hexapoda</taxon>
        <taxon>Insecta</taxon>
        <taxon>Pterygota</taxon>
        <taxon>Neoptera</taxon>
        <taxon>Endopterygota</taxon>
        <taxon>Lepidoptera</taxon>
        <taxon>Glossata</taxon>
        <taxon>Ditrysia</taxon>
        <taxon>Papilionoidea</taxon>
        <taxon>Nymphalidae</taxon>
        <taxon>Nymphalinae</taxon>
        <taxon>Euphydryas</taxon>
    </lineage>
</organism>
<gene>
    <name evidence="2" type="ORF">EEDITHA_LOCUS4244</name>
</gene>
<reference evidence="2" key="1">
    <citation type="submission" date="2022-03" db="EMBL/GenBank/DDBJ databases">
        <authorList>
            <person name="Tunstrom K."/>
        </authorList>
    </citation>
    <scope>NUCLEOTIDE SEQUENCE</scope>
</reference>
<protein>
    <submittedName>
        <fullName evidence="2">Uncharacterized protein</fullName>
    </submittedName>
</protein>
<dbReference type="AlphaFoldDB" id="A0AAU9TPB1"/>
<keyword evidence="3" id="KW-1185">Reference proteome</keyword>
<sequence length="144" mass="16040">MRDLSTDDVSRCHRLSTSVAEKPRPIIIKFKTLAKKHHVWFAKTCLKNTGITLSEFLTKLRHDTFMVARRRLGVTKCWKNDNIIVIVGPDGKCHRITSSAELDDLPNESDSQKQGATSSSSGVAVESKTKPATHAVRIKRNVTA</sequence>
<proteinExistence type="predicted"/>
<dbReference type="Proteomes" id="UP001153954">
    <property type="component" value="Unassembled WGS sequence"/>
</dbReference>
<name>A0AAU9TPB1_EUPED</name>
<feature type="region of interest" description="Disordered" evidence="1">
    <location>
        <begin position="101"/>
        <end position="144"/>
    </location>
</feature>
<feature type="compositionally biased region" description="Polar residues" evidence="1">
    <location>
        <begin position="108"/>
        <end position="122"/>
    </location>
</feature>
<evidence type="ECO:0000313" key="2">
    <source>
        <dbReference type="EMBL" id="CAH2088047.1"/>
    </source>
</evidence>
<comment type="caution">
    <text evidence="2">The sequence shown here is derived from an EMBL/GenBank/DDBJ whole genome shotgun (WGS) entry which is preliminary data.</text>
</comment>
<accession>A0AAU9TPB1</accession>